<evidence type="ECO:0000256" key="3">
    <source>
        <dbReference type="ARBA" id="ARBA00022729"/>
    </source>
</evidence>
<keyword evidence="7" id="KW-1185">Reference proteome</keyword>
<gene>
    <name evidence="6" type="ORF">Dsi01nite_066110</name>
</gene>
<dbReference type="Pfam" id="PF13407">
    <property type="entry name" value="Peripla_BP_4"/>
    <property type="match status" value="1"/>
</dbReference>
<dbReference type="EMBL" id="BONQ01000106">
    <property type="protein sequence ID" value="GIG48570.1"/>
    <property type="molecule type" value="Genomic_DNA"/>
</dbReference>
<feature type="signal peptide" evidence="4">
    <location>
        <begin position="1"/>
        <end position="24"/>
    </location>
</feature>
<organism evidence="6 7">
    <name type="scientific">Dactylosporangium siamense</name>
    <dbReference type="NCBI Taxonomy" id="685454"/>
    <lineage>
        <taxon>Bacteria</taxon>
        <taxon>Bacillati</taxon>
        <taxon>Actinomycetota</taxon>
        <taxon>Actinomycetes</taxon>
        <taxon>Micromonosporales</taxon>
        <taxon>Micromonosporaceae</taxon>
        <taxon>Dactylosporangium</taxon>
    </lineage>
</organism>
<comment type="caution">
    <text evidence="6">The sequence shown here is derived from an EMBL/GenBank/DDBJ whole genome shotgun (WGS) entry which is preliminary data.</text>
</comment>
<evidence type="ECO:0000256" key="4">
    <source>
        <dbReference type="SAM" id="SignalP"/>
    </source>
</evidence>
<dbReference type="PANTHER" id="PTHR46847:SF1">
    <property type="entry name" value="D-ALLOSE-BINDING PERIPLASMIC PROTEIN-RELATED"/>
    <property type="match status" value="1"/>
</dbReference>
<evidence type="ECO:0000256" key="2">
    <source>
        <dbReference type="ARBA" id="ARBA00007639"/>
    </source>
</evidence>
<feature type="domain" description="Periplasmic binding protein" evidence="5">
    <location>
        <begin position="39"/>
        <end position="292"/>
    </location>
</feature>
<keyword evidence="3 4" id="KW-0732">Signal</keyword>
<dbReference type="Proteomes" id="UP000660611">
    <property type="component" value="Unassembled WGS sequence"/>
</dbReference>
<feature type="chain" id="PRO_5037365377" description="Periplasmic binding protein domain-containing protein" evidence="4">
    <location>
        <begin position="25"/>
        <end position="314"/>
    </location>
</feature>
<evidence type="ECO:0000313" key="7">
    <source>
        <dbReference type="Proteomes" id="UP000660611"/>
    </source>
</evidence>
<comment type="similarity">
    <text evidence="2">Belongs to the bacterial solute-binding protein 2 family.</text>
</comment>
<dbReference type="GO" id="GO:0030246">
    <property type="term" value="F:carbohydrate binding"/>
    <property type="evidence" value="ECO:0007669"/>
    <property type="project" value="UniProtKB-ARBA"/>
</dbReference>
<accession>A0A919PPK5</accession>
<protein>
    <recommendedName>
        <fullName evidence="5">Periplasmic binding protein domain-containing protein</fullName>
    </recommendedName>
</protein>
<dbReference type="InterPro" id="IPR025997">
    <property type="entry name" value="SBP_2_dom"/>
</dbReference>
<dbReference type="AlphaFoldDB" id="A0A919PPK5"/>
<dbReference type="InterPro" id="IPR028082">
    <property type="entry name" value="Peripla_BP_I"/>
</dbReference>
<dbReference type="GO" id="GO:0030313">
    <property type="term" value="C:cell envelope"/>
    <property type="evidence" value="ECO:0007669"/>
    <property type="project" value="UniProtKB-SubCell"/>
</dbReference>
<dbReference type="SUPFAM" id="SSF53822">
    <property type="entry name" value="Periplasmic binding protein-like I"/>
    <property type="match status" value="1"/>
</dbReference>
<comment type="subcellular location">
    <subcellularLocation>
        <location evidence="1">Cell envelope</location>
    </subcellularLocation>
</comment>
<evidence type="ECO:0000259" key="5">
    <source>
        <dbReference type="Pfam" id="PF13407"/>
    </source>
</evidence>
<dbReference type="Gene3D" id="3.40.50.2300">
    <property type="match status" value="2"/>
</dbReference>
<dbReference type="CDD" id="cd01536">
    <property type="entry name" value="PBP1_ABC_sugar_binding-like"/>
    <property type="match status" value="1"/>
</dbReference>
<evidence type="ECO:0000256" key="1">
    <source>
        <dbReference type="ARBA" id="ARBA00004196"/>
    </source>
</evidence>
<sequence>MKSARGITACLLGLLLPVQTAACAEDPEPGRAATGPVTIGFITKFPGDFYDTMVEAVRKYDAGHDDVEVVYGQGKSGTDDESAIGFIENMIAKKVDAIAITPTSPNVQTSLDKAVAAGIKVVLIDNDLPGWTGKSTVVATDNLAGGKLAGAWLADRFPAGSTVGLLQGRLGNPSLDDRINGMKAGLGDKLTVVSEVATDCDQTKGFNAAQDILATHPDVVAIYSACGPPALGALEAIKAANRQQQVTLLGFDASTGEIAAIAAGDQAGSVAQFPARMGTMGAEAAVAAARGKPVAPSIDTGTELVTKSNVDNFR</sequence>
<evidence type="ECO:0000313" key="6">
    <source>
        <dbReference type="EMBL" id="GIG48570.1"/>
    </source>
</evidence>
<reference evidence="6" key="1">
    <citation type="submission" date="2021-01" db="EMBL/GenBank/DDBJ databases">
        <title>Whole genome shotgun sequence of Dactylosporangium siamense NBRC 106093.</title>
        <authorList>
            <person name="Komaki H."/>
            <person name="Tamura T."/>
        </authorList>
    </citation>
    <scope>NUCLEOTIDE SEQUENCE</scope>
    <source>
        <strain evidence="6">NBRC 106093</strain>
    </source>
</reference>
<dbReference type="PANTHER" id="PTHR46847">
    <property type="entry name" value="D-ALLOSE-BINDING PERIPLASMIC PROTEIN-RELATED"/>
    <property type="match status" value="1"/>
</dbReference>
<dbReference type="RefSeq" id="WP_203850274.1">
    <property type="nucleotide sequence ID" value="NZ_BAAAVW010000003.1"/>
</dbReference>
<name>A0A919PPK5_9ACTN</name>
<proteinExistence type="inferred from homology"/>